<keyword evidence="3" id="KW-1185">Reference proteome</keyword>
<organism evidence="2 3">
    <name type="scientific">Yoonia maritima</name>
    <dbReference type="NCBI Taxonomy" id="1435347"/>
    <lineage>
        <taxon>Bacteria</taxon>
        <taxon>Pseudomonadati</taxon>
        <taxon>Pseudomonadota</taxon>
        <taxon>Alphaproteobacteria</taxon>
        <taxon>Rhodobacterales</taxon>
        <taxon>Paracoccaceae</taxon>
        <taxon>Yoonia</taxon>
    </lineage>
</organism>
<evidence type="ECO:0000313" key="2">
    <source>
        <dbReference type="EMBL" id="PRY75940.1"/>
    </source>
</evidence>
<evidence type="ECO:0008006" key="4">
    <source>
        <dbReference type="Google" id="ProtNLM"/>
    </source>
</evidence>
<dbReference type="AlphaFoldDB" id="A0A2T0VVV1"/>
<dbReference type="OrthoDB" id="7791409at2"/>
<dbReference type="Proteomes" id="UP000238007">
    <property type="component" value="Unassembled WGS sequence"/>
</dbReference>
<accession>A0A2T0VVV1</accession>
<feature type="signal peptide" evidence="1">
    <location>
        <begin position="1"/>
        <end position="20"/>
    </location>
</feature>
<protein>
    <recommendedName>
        <fullName evidence="4">DUF2125 domain-containing protein</fullName>
    </recommendedName>
</protein>
<name>A0A2T0VVV1_9RHOB</name>
<dbReference type="EMBL" id="PVTP01000010">
    <property type="protein sequence ID" value="PRY75940.1"/>
    <property type="molecule type" value="Genomic_DNA"/>
</dbReference>
<sequence length="512" mass="55044">MPNRSFLATAFTLAASPTFADITADDVWNNRIALVQAFGGTIDATLERDGNMLFVNDILFSYALPFEAGAIRSTLPPMTMIEQDDGTVSIIYPKKITYRFELDYPSLTDEKLSGEIQVEQAELKTSASGFAGALTYKQSAGAYSGKFNVDLGDDATDNGVGMSMIFSGESYSHTTTVNEGELIEIVSSISYGPQGYELETNDGFGTRSVDKGRYGALEAQARAAFPARGLDVLNLSTALRDGMFIQTSQSMASSSGEQTDYINNDAVVSVDHNCGTSSSTVNISADGVLIDSLVDDCSGDFVASSWMDLAGLNSAIKAQADRLSMSLNIPLLSTDTPTNAKYQMGIGGANFSDNIWDRFDPGGILSRDKMDMNIDLSADIMHNVEWLDFLNIENGLLINQNPVELHNLTINAFDLSAAGASIESKGAFTFDMDDFDTFDGMPRPAGAAEILLTGVHELLDNLVSIGVVASQDVTMPRMMIGTFTRDDGNGTLTTSVEINDDGEIRMNGERVK</sequence>
<dbReference type="RefSeq" id="WP_106358513.1">
    <property type="nucleotide sequence ID" value="NZ_PVTP01000010.1"/>
</dbReference>
<comment type="caution">
    <text evidence="2">The sequence shown here is derived from an EMBL/GenBank/DDBJ whole genome shotgun (WGS) entry which is preliminary data.</text>
</comment>
<evidence type="ECO:0000313" key="3">
    <source>
        <dbReference type="Proteomes" id="UP000238007"/>
    </source>
</evidence>
<keyword evidence="1" id="KW-0732">Signal</keyword>
<evidence type="ECO:0000256" key="1">
    <source>
        <dbReference type="SAM" id="SignalP"/>
    </source>
</evidence>
<proteinExistence type="predicted"/>
<reference evidence="2 3" key="1">
    <citation type="submission" date="2018-03" db="EMBL/GenBank/DDBJ databases">
        <title>Genomic Encyclopedia of Archaeal and Bacterial Type Strains, Phase II (KMG-II): from individual species to whole genera.</title>
        <authorList>
            <person name="Goeker M."/>
        </authorList>
    </citation>
    <scope>NUCLEOTIDE SEQUENCE [LARGE SCALE GENOMIC DNA]</scope>
    <source>
        <strain evidence="2 3">DSM 101533</strain>
    </source>
</reference>
<gene>
    <name evidence="2" type="ORF">CLV80_11026</name>
</gene>
<feature type="chain" id="PRO_5015516729" description="DUF2125 domain-containing protein" evidence="1">
    <location>
        <begin position="21"/>
        <end position="512"/>
    </location>
</feature>